<evidence type="ECO:0000313" key="1">
    <source>
        <dbReference type="EMBL" id="MFG6441828.1"/>
    </source>
</evidence>
<dbReference type="Pfam" id="PF04229">
    <property type="entry name" value="GrpB"/>
    <property type="match status" value="1"/>
</dbReference>
<keyword evidence="2" id="KW-1185">Reference proteome</keyword>
<evidence type="ECO:0000313" key="2">
    <source>
        <dbReference type="Proteomes" id="UP001606301"/>
    </source>
</evidence>
<sequence>MASVELVQAQPAWPVQFQQLADEIRAAMAGAVPALEHIGSTAVPGLCAKPVLDVLLGVRALDEMAPHVDALARCGLVYRPAYEAHIPQRRYFVREAGTLPRVHLHAVVQGGALWQAHLHFRDRLREDAALRERYAALKRELVQRHAQDKAAYTEAKAPFIRAVLAAPR</sequence>
<dbReference type="Gene3D" id="3.30.460.10">
    <property type="entry name" value="Beta Polymerase, domain 2"/>
    <property type="match status" value="1"/>
</dbReference>
<dbReference type="PANTHER" id="PTHR34822:SF1">
    <property type="entry name" value="GRPB FAMILY PROTEIN"/>
    <property type="match status" value="1"/>
</dbReference>
<organism evidence="1 2">
    <name type="scientific">Pelomonas margarita</name>
    <dbReference type="NCBI Taxonomy" id="3299031"/>
    <lineage>
        <taxon>Bacteria</taxon>
        <taxon>Pseudomonadati</taxon>
        <taxon>Pseudomonadota</taxon>
        <taxon>Betaproteobacteria</taxon>
        <taxon>Burkholderiales</taxon>
        <taxon>Sphaerotilaceae</taxon>
        <taxon>Roseateles</taxon>
    </lineage>
</organism>
<gene>
    <name evidence="1" type="ORF">ACG0Z3_14180</name>
</gene>
<dbReference type="InterPro" id="IPR007344">
    <property type="entry name" value="GrpB/CoaE"/>
</dbReference>
<dbReference type="EMBL" id="JBIGHW010000007">
    <property type="protein sequence ID" value="MFG6441828.1"/>
    <property type="molecule type" value="Genomic_DNA"/>
</dbReference>
<protein>
    <submittedName>
        <fullName evidence="1">GrpB family protein</fullName>
    </submittedName>
</protein>
<accession>A0ABW7FKG1</accession>
<name>A0ABW7FKG1_9BURK</name>
<dbReference type="Proteomes" id="UP001606301">
    <property type="component" value="Unassembled WGS sequence"/>
</dbReference>
<dbReference type="PANTHER" id="PTHR34822">
    <property type="entry name" value="GRPB DOMAIN PROTEIN (AFU_ORTHOLOGUE AFUA_1G01530)"/>
    <property type="match status" value="1"/>
</dbReference>
<dbReference type="RefSeq" id="WP_394398466.1">
    <property type="nucleotide sequence ID" value="NZ_JBIGHW010000007.1"/>
</dbReference>
<reference evidence="1 2" key="1">
    <citation type="submission" date="2024-08" db="EMBL/GenBank/DDBJ databases">
        <authorList>
            <person name="Lu H."/>
        </authorList>
    </citation>
    <scope>NUCLEOTIDE SEQUENCE [LARGE SCALE GENOMIC DNA]</scope>
    <source>
        <strain evidence="1 2">LKC17W</strain>
    </source>
</reference>
<dbReference type="InterPro" id="IPR043519">
    <property type="entry name" value="NT_sf"/>
</dbReference>
<dbReference type="SUPFAM" id="SSF81301">
    <property type="entry name" value="Nucleotidyltransferase"/>
    <property type="match status" value="1"/>
</dbReference>
<comment type="caution">
    <text evidence="1">The sequence shown here is derived from an EMBL/GenBank/DDBJ whole genome shotgun (WGS) entry which is preliminary data.</text>
</comment>
<proteinExistence type="predicted"/>